<dbReference type="Proteomes" id="UP000016922">
    <property type="component" value="Unassembled WGS sequence"/>
</dbReference>
<dbReference type="Gene3D" id="3.40.50.720">
    <property type="entry name" value="NAD(P)-binding Rossmann-like Domain"/>
    <property type="match status" value="2"/>
</dbReference>
<keyword evidence="2" id="KW-0520">NAD</keyword>
<organism evidence="4 5">
    <name type="scientific">Glarea lozoyensis (strain ATCC 20868 / MF5171)</name>
    <dbReference type="NCBI Taxonomy" id="1116229"/>
    <lineage>
        <taxon>Eukaryota</taxon>
        <taxon>Fungi</taxon>
        <taxon>Dikarya</taxon>
        <taxon>Ascomycota</taxon>
        <taxon>Pezizomycotina</taxon>
        <taxon>Leotiomycetes</taxon>
        <taxon>Helotiales</taxon>
        <taxon>Helotiaceae</taxon>
        <taxon>Glarea</taxon>
    </lineage>
</organism>
<dbReference type="GO" id="GO:0016491">
    <property type="term" value="F:oxidoreductase activity"/>
    <property type="evidence" value="ECO:0007669"/>
    <property type="project" value="UniProtKB-KW"/>
</dbReference>
<dbReference type="OMA" id="WHHGTDK"/>
<dbReference type="InterPro" id="IPR036291">
    <property type="entry name" value="NAD(P)-bd_dom_sf"/>
</dbReference>
<dbReference type="STRING" id="1116229.S3DZ70"/>
<keyword evidence="1" id="KW-0560">Oxidoreductase</keyword>
<dbReference type="EMBL" id="KE145361">
    <property type="protein sequence ID" value="EPE31633.1"/>
    <property type="molecule type" value="Genomic_DNA"/>
</dbReference>
<dbReference type="GO" id="GO:0051287">
    <property type="term" value="F:NAD binding"/>
    <property type="evidence" value="ECO:0007669"/>
    <property type="project" value="InterPro"/>
</dbReference>
<sequence>MGEAPPSKEHILCLLPFPNNQPILDSIIKKHPNVEIVYKQFSYQKGTRIINKEDIPEDEVEKATILVTLGYIPTPQLAKNLRLIHLFSAGVDWASQTPIWKETNIPFTNSSGVHAPQISEWVVMQILSNAHKQKLLLELQKKHVWGSHADIGAVKDSVGQRLGVLGYGAIGRQAAKVAKAMGMDVIAYTASPRKTPESKKYTDYTVPGTGDPEGLIPSAWYSGLTKSELHNFLSQSIDILLISVPLTPQTRHFLSTSEFSILSSQKAFVINIARGPIVDHDALISALKNGDLRGAALDVTEPEPLPKESELWDLENVSVTPHVSGIGTAYFDRSFEILEGNLGRIERGEGLWNLVDRRRGY</sequence>
<dbReference type="GeneID" id="19471430"/>
<name>S3DZ70_GLAL2</name>
<dbReference type="InterPro" id="IPR029752">
    <property type="entry name" value="D-isomer_DH_CS1"/>
</dbReference>
<dbReference type="PANTHER" id="PTHR43333">
    <property type="entry name" value="2-HACID_DH_C DOMAIN-CONTAINING PROTEIN"/>
    <property type="match status" value="1"/>
</dbReference>
<evidence type="ECO:0000259" key="3">
    <source>
        <dbReference type="Pfam" id="PF02826"/>
    </source>
</evidence>
<dbReference type="HOGENOM" id="CLU_019796_1_0_1"/>
<dbReference type="OrthoDB" id="298012at2759"/>
<feature type="domain" description="D-isomer specific 2-hydroxyacid dehydrogenase NAD-binding" evidence="3">
    <location>
        <begin position="124"/>
        <end position="200"/>
    </location>
</feature>
<protein>
    <submittedName>
        <fullName evidence="4">NAD(P)-binding Rossmann-fold containing protein</fullName>
    </submittedName>
</protein>
<accession>S3DZ70</accession>
<dbReference type="SUPFAM" id="SSF51735">
    <property type="entry name" value="NAD(P)-binding Rossmann-fold domains"/>
    <property type="match status" value="1"/>
</dbReference>
<evidence type="ECO:0000313" key="4">
    <source>
        <dbReference type="EMBL" id="EPE31633.1"/>
    </source>
</evidence>
<dbReference type="PANTHER" id="PTHR43333:SF1">
    <property type="entry name" value="D-ISOMER SPECIFIC 2-HYDROXYACID DEHYDROGENASE NAD-BINDING DOMAIN-CONTAINING PROTEIN"/>
    <property type="match status" value="1"/>
</dbReference>
<proteinExistence type="predicted"/>
<reference evidence="4 5" key="1">
    <citation type="journal article" date="2013" name="BMC Genomics">
        <title>Genomics-driven discovery of the pneumocandin biosynthetic gene cluster in the fungus Glarea lozoyensis.</title>
        <authorList>
            <person name="Chen L."/>
            <person name="Yue Q."/>
            <person name="Zhang X."/>
            <person name="Xiang M."/>
            <person name="Wang C."/>
            <person name="Li S."/>
            <person name="Che Y."/>
            <person name="Ortiz-Lopez F.J."/>
            <person name="Bills G.F."/>
            <person name="Liu X."/>
            <person name="An Z."/>
        </authorList>
    </citation>
    <scope>NUCLEOTIDE SEQUENCE [LARGE SCALE GENOMIC DNA]</scope>
    <source>
        <strain evidence="5">ATCC 20868 / MF5171</strain>
    </source>
</reference>
<feature type="domain" description="D-isomer specific 2-hydroxyacid dehydrogenase NAD-binding" evidence="3">
    <location>
        <begin position="223"/>
        <end position="324"/>
    </location>
</feature>
<dbReference type="RefSeq" id="XP_008081362.1">
    <property type="nucleotide sequence ID" value="XM_008083171.1"/>
</dbReference>
<keyword evidence="5" id="KW-1185">Reference proteome</keyword>
<dbReference type="CDD" id="cd12163">
    <property type="entry name" value="2-Hacid_dh_5"/>
    <property type="match status" value="1"/>
</dbReference>
<evidence type="ECO:0000313" key="5">
    <source>
        <dbReference type="Proteomes" id="UP000016922"/>
    </source>
</evidence>
<dbReference type="Pfam" id="PF02826">
    <property type="entry name" value="2-Hacid_dh_C"/>
    <property type="match status" value="2"/>
</dbReference>
<gene>
    <name evidence="4" type="ORF">GLAREA_12389</name>
</gene>
<dbReference type="AlphaFoldDB" id="S3DZ70"/>
<dbReference type="PROSITE" id="PS00065">
    <property type="entry name" value="D_2_HYDROXYACID_DH_1"/>
    <property type="match status" value="1"/>
</dbReference>
<dbReference type="InterPro" id="IPR006140">
    <property type="entry name" value="D-isomer_DH_NAD-bd"/>
</dbReference>
<evidence type="ECO:0000256" key="1">
    <source>
        <dbReference type="ARBA" id="ARBA00023002"/>
    </source>
</evidence>
<dbReference type="KEGG" id="glz:GLAREA_12389"/>
<dbReference type="SUPFAM" id="SSF52283">
    <property type="entry name" value="Formate/glycerate dehydrogenase catalytic domain-like"/>
    <property type="match status" value="1"/>
</dbReference>
<dbReference type="eggNOG" id="KOG0069">
    <property type="taxonomic scope" value="Eukaryota"/>
</dbReference>
<evidence type="ECO:0000256" key="2">
    <source>
        <dbReference type="ARBA" id="ARBA00023027"/>
    </source>
</evidence>